<dbReference type="PANTHER" id="PTHR43163">
    <property type="entry name" value="DIPEPTIDE TRANSPORT SYSTEM PERMEASE PROTEIN DPPB-RELATED"/>
    <property type="match status" value="1"/>
</dbReference>
<organism evidence="9 10">
    <name type="scientific">Natribaculum luteum</name>
    <dbReference type="NCBI Taxonomy" id="1586232"/>
    <lineage>
        <taxon>Archaea</taxon>
        <taxon>Methanobacteriati</taxon>
        <taxon>Methanobacteriota</taxon>
        <taxon>Stenosarchaea group</taxon>
        <taxon>Halobacteria</taxon>
        <taxon>Halobacteriales</taxon>
        <taxon>Natrialbaceae</taxon>
        <taxon>Natribaculum</taxon>
    </lineage>
</organism>
<dbReference type="SUPFAM" id="SSF161098">
    <property type="entry name" value="MetI-like"/>
    <property type="match status" value="1"/>
</dbReference>
<feature type="transmembrane region" description="Helical" evidence="7">
    <location>
        <begin position="104"/>
        <end position="125"/>
    </location>
</feature>
<gene>
    <name evidence="9" type="ORF">ACFOZ7_16045</name>
</gene>
<dbReference type="PANTHER" id="PTHR43163:SF6">
    <property type="entry name" value="DIPEPTIDE TRANSPORT SYSTEM PERMEASE PROTEIN DPPB-RELATED"/>
    <property type="match status" value="1"/>
</dbReference>
<keyword evidence="2 7" id="KW-0813">Transport</keyword>
<comment type="subcellular location">
    <subcellularLocation>
        <location evidence="1 7">Cell membrane</location>
        <topology evidence="1 7">Multi-pass membrane protein</topology>
    </subcellularLocation>
</comment>
<dbReference type="GeneID" id="71852923"/>
<feature type="transmembrane region" description="Helical" evidence="7">
    <location>
        <begin position="180"/>
        <end position="203"/>
    </location>
</feature>
<evidence type="ECO:0000256" key="1">
    <source>
        <dbReference type="ARBA" id="ARBA00004651"/>
    </source>
</evidence>
<keyword evidence="6 7" id="KW-0472">Membrane</keyword>
<evidence type="ECO:0000259" key="8">
    <source>
        <dbReference type="PROSITE" id="PS50928"/>
    </source>
</evidence>
<sequence length="319" mass="35134">MARNLKALLVRRLLLTIPILFGVSVLAFIFVAFAPQSPAIARLQTTNPEAIAQLEESMGLNRPLYVQYVDWLTSALTGDLGQSLVKDQQVSTLLYDRILISGQFAIFGVVWMVILASSLGFISAFNRNKIQDHIARVYAVLGISIPDFVVGIFLLLIFAVHLEWLPAGGFVPLREGVGTYLKHILLPSYTVGFLFTAIVMRMFRGDLLEMMNKEHVKAAKAMGVPKYKIVLQDITKPAVIPTLTTIGMSISILISGVVITEIVFAIPGLGRLLVNAVFDGDFTIIQGAVLIIAIIFVTANLVVDVLYYYLDPRIRVRGD</sequence>
<dbReference type="Proteomes" id="UP001595821">
    <property type="component" value="Unassembled WGS sequence"/>
</dbReference>
<dbReference type="InterPro" id="IPR045621">
    <property type="entry name" value="BPD_transp_1_N"/>
</dbReference>
<evidence type="ECO:0000256" key="4">
    <source>
        <dbReference type="ARBA" id="ARBA00022692"/>
    </source>
</evidence>
<feature type="transmembrane region" description="Helical" evidence="7">
    <location>
        <begin position="12"/>
        <end position="34"/>
    </location>
</feature>
<keyword evidence="4 7" id="KW-0812">Transmembrane</keyword>
<evidence type="ECO:0000256" key="6">
    <source>
        <dbReference type="ARBA" id="ARBA00023136"/>
    </source>
</evidence>
<feature type="transmembrane region" description="Helical" evidence="7">
    <location>
        <begin position="137"/>
        <end position="160"/>
    </location>
</feature>
<dbReference type="EMBL" id="JBHSDJ010000122">
    <property type="protein sequence ID" value="MFC4248425.1"/>
    <property type="molecule type" value="Genomic_DNA"/>
</dbReference>
<dbReference type="CDD" id="cd06261">
    <property type="entry name" value="TM_PBP2"/>
    <property type="match status" value="1"/>
</dbReference>
<evidence type="ECO:0000256" key="2">
    <source>
        <dbReference type="ARBA" id="ARBA00022448"/>
    </source>
</evidence>
<evidence type="ECO:0000256" key="5">
    <source>
        <dbReference type="ARBA" id="ARBA00022989"/>
    </source>
</evidence>
<feature type="transmembrane region" description="Helical" evidence="7">
    <location>
        <begin position="238"/>
        <end position="264"/>
    </location>
</feature>
<protein>
    <submittedName>
        <fullName evidence="9">ABC transporter permease</fullName>
    </submittedName>
</protein>
<dbReference type="Pfam" id="PF19300">
    <property type="entry name" value="BPD_transp_1_N"/>
    <property type="match status" value="1"/>
</dbReference>
<accession>A0ABD5P275</accession>
<dbReference type="InterPro" id="IPR035906">
    <property type="entry name" value="MetI-like_sf"/>
</dbReference>
<name>A0ABD5P275_9EURY</name>
<feature type="transmembrane region" description="Helical" evidence="7">
    <location>
        <begin position="284"/>
        <end position="310"/>
    </location>
</feature>
<dbReference type="Gene3D" id="1.10.3720.10">
    <property type="entry name" value="MetI-like"/>
    <property type="match status" value="1"/>
</dbReference>
<evidence type="ECO:0000313" key="9">
    <source>
        <dbReference type="EMBL" id="MFC4248425.1"/>
    </source>
</evidence>
<reference evidence="9 10" key="1">
    <citation type="journal article" date="2014" name="Int. J. Syst. Evol. Microbiol.">
        <title>Complete genome sequence of Corynebacterium casei LMG S-19264T (=DSM 44701T), isolated from a smear-ripened cheese.</title>
        <authorList>
            <consortium name="US DOE Joint Genome Institute (JGI-PGF)"/>
            <person name="Walter F."/>
            <person name="Albersmeier A."/>
            <person name="Kalinowski J."/>
            <person name="Ruckert C."/>
        </authorList>
    </citation>
    <scope>NUCLEOTIDE SEQUENCE [LARGE SCALE GENOMIC DNA]</scope>
    <source>
        <strain evidence="9 10">IBRC-M 10912</strain>
    </source>
</reference>
<evidence type="ECO:0000313" key="10">
    <source>
        <dbReference type="Proteomes" id="UP001595821"/>
    </source>
</evidence>
<feature type="domain" description="ABC transmembrane type-1" evidence="8">
    <location>
        <begin position="98"/>
        <end position="307"/>
    </location>
</feature>
<dbReference type="Pfam" id="PF00528">
    <property type="entry name" value="BPD_transp_1"/>
    <property type="match status" value="1"/>
</dbReference>
<dbReference type="PROSITE" id="PS50928">
    <property type="entry name" value="ABC_TM1"/>
    <property type="match status" value="1"/>
</dbReference>
<evidence type="ECO:0000256" key="3">
    <source>
        <dbReference type="ARBA" id="ARBA00022475"/>
    </source>
</evidence>
<keyword evidence="3" id="KW-1003">Cell membrane</keyword>
<evidence type="ECO:0000256" key="7">
    <source>
        <dbReference type="RuleBase" id="RU363032"/>
    </source>
</evidence>
<comment type="caution">
    <text evidence="9">The sequence shown here is derived from an EMBL/GenBank/DDBJ whole genome shotgun (WGS) entry which is preliminary data.</text>
</comment>
<dbReference type="InterPro" id="IPR000515">
    <property type="entry name" value="MetI-like"/>
</dbReference>
<dbReference type="RefSeq" id="WP_246972273.1">
    <property type="nucleotide sequence ID" value="NZ_CP095397.1"/>
</dbReference>
<comment type="similarity">
    <text evidence="7">Belongs to the binding-protein-dependent transport system permease family.</text>
</comment>
<dbReference type="GO" id="GO:0005886">
    <property type="term" value="C:plasma membrane"/>
    <property type="evidence" value="ECO:0007669"/>
    <property type="project" value="UniProtKB-SubCell"/>
</dbReference>
<keyword evidence="5 7" id="KW-1133">Transmembrane helix</keyword>
<dbReference type="AlphaFoldDB" id="A0ABD5P275"/>
<proteinExistence type="inferred from homology"/>